<name>A0AAW2KBF0_SESRA</name>
<organism evidence="1">
    <name type="scientific">Sesamum radiatum</name>
    <name type="common">Black benniseed</name>
    <dbReference type="NCBI Taxonomy" id="300843"/>
    <lineage>
        <taxon>Eukaryota</taxon>
        <taxon>Viridiplantae</taxon>
        <taxon>Streptophyta</taxon>
        <taxon>Embryophyta</taxon>
        <taxon>Tracheophyta</taxon>
        <taxon>Spermatophyta</taxon>
        <taxon>Magnoliopsida</taxon>
        <taxon>eudicotyledons</taxon>
        <taxon>Gunneridae</taxon>
        <taxon>Pentapetalae</taxon>
        <taxon>asterids</taxon>
        <taxon>lamiids</taxon>
        <taxon>Lamiales</taxon>
        <taxon>Pedaliaceae</taxon>
        <taxon>Sesamum</taxon>
    </lineage>
</organism>
<dbReference type="EMBL" id="JACGWJ010000029">
    <property type="protein sequence ID" value="KAL0303744.1"/>
    <property type="molecule type" value="Genomic_DNA"/>
</dbReference>
<gene>
    <name evidence="1" type="ORF">Sradi_6242500</name>
</gene>
<comment type="caution">
    <text evidence="1">The sequence shown here is derived from an EMBL/GenBank/DDBJ whole genome shotgun (WGS) entry which is preliminary data.</text>
</comment>
<accession>A0AAW2KBF0</accession>
<dbReference type="AlphaFoldDB" id="A0AAW2KBF0"/>
<evidence type="ECO:0000313" key="1">
    <source>
        <dbReference type="EMBL" id="KAL0303744.1"/>
    </source>
</evidence>
<reference evidence="1" key="2">
    <citation type="journal article" date="2024" name="Plant">
        <title>Genomic evolution and insights into agronomic trait innovations of Sesamum species.</title>
        <authorList>
            <person name="Miao H."/>
            <person name="Wang L."/>
            <person name="Qu L."/>
            <person name="Liu H."/>
            <person name="Sun Y."/>
            <person name="Le M."/>
            <person name="Wang Q."/>
            <person name="Wei S."/>
            <person name="Zheng Y."/>
            <person name="Lin W."/>
            <person name="Duan Y."/>
            <person name="Cao H."/>
            <person name="Xiong S."/>
            <person name="Wang X."/>
            <person name="Wei L."/>
            <person name="Li C."/>
            <person name="Ma Q."/>
            <person name="Ju M."/>
            <person name="Zhao R."/>
            <person name="Li G."/>
            <person name="Mu C."/>
            <person name="Tian Q."/>
            <person name="Mei H."/>
            <person name="Zhang T."/>
            <person name="Gao T."/>
            <person name="Zhang H."/>
        </authorList>
    </citation>
    <scope>NUCLEOTIDE SEQUENCE</scope>
    <source>
        <strain evidence="1">G02</strain>
    </source>
</reference>
<sequence>MSGRSGNFVNSSTHCSIDSVAFGPVRSIFPCSDSFNRSKVSHFLPCKLTHTASHSTPASRWSSARLRRLKKCTRLGTKWEAIERMPYPHTHLVTDGCQIECPPSVPRQRRGCYDRIVAVGMPNAQFHQWRCFVKTCECNNQSVEAHAQLFFYSRGFAA</sequence>
<reference evidence="1" key="1">
    <citation type="submission" date="2020-06" db="EMBL/GenBank/DDBJ databases">
        <authorList>
            <person name="Li T."/>
            <person name="Hu X."/>
            <person name="Zhang T."/>
            <person name="Song X."/>
            <person name="Zhang H."/>
            <person name="Dai N."/>
            <person name="Sheng W."/>
            <person name="Hou X."/>
            <person name="Wei L."/>
        </authorList>
    </citation>
    <scope>NUCLEOTIDE SEQUENCE</scope>
    <source>
        <strain evidence="1">G02</strain>
        <tissue evidence="1">Leaf</tissue>
    </source>
</reference>
<protein>
    <submittedName>
        <fullName evidence="1">Uncharacterized protein</fullName>
    </submittedName>
</protein>
<proteinExistence type="predicted"/>